<dbReference type="PRINTS" id="PR00778">
    <property type="entry name" value="HTHARSR"/>
</dbReference>
<keyword evidence="3" id="KW-1185">Reference proteome</keyword>
<organism evidence="2 3">
    <name type="scientific">Streptomyces nogalater</name>
    <dbReference type="NCBI Taxonomy" id="38314"/>
    <lineage>
        <taxon>Bacteria</taxon>
        <taxon>Bacillati</taxon>
        <taxon>Actinomycetota</taxon>
        <taxon>Actinomycetes</taxon>
        <taxon>Kitasatosporales</taxon>
        <taxon>Streptomycetaceae</taxon>
        <taxon>Streptomyces</taxon>
    </lineage>
</organism>
<gene>
    <name evidence="2" type="ORF">ACFP3J_02065</name>
</gene>
<accession>A0ABW0WB90</accession>
<proteinExistence type="predicted"/>
<dbReference type="SMART" id="SM00418">
    <property type="entry name" value="HTH_ARSR"/>
    <property type="match status" value="1"/>
</dbReference>
<dbReference type="Gene3D" id="1.10.10.10">
    <property type="entry name" value="Winged helix-like DNA-binding domain superfamily/Winged helix DNA-binding domain"/>
    <property type="match status" value="1"/>
</dbReference>
<dbReference type="SUPFAM" id="SSF46785">
    <property type="entry name" value="Winged helix' DNA-binding domain"/>
    <property type="match status" value="1"/>
</dbReference>
<sequence length="123" mass="13390">MSRHPDRDQIRIESVLSALGSPVRLAVVRVLDAGGEHNCGSVLGLLGITAKSTMTHHWRVLRESGVIWQHPSGRENLLSLRRDDLDARYPGLLDAILAGAGDDEALEKAHRLMAVGGRARPET</sequence>
<feature type="domain" description="HTH arsR-type" evidence="1">
    <location>
        <begin position="4"/>
        <end position="100"/>
    </location>
</feature>
<name>A0ABW0WB90_STRNO</name>
<evidence type="ECO:0000313" key="2">
    <source>
        <dbReference type="EMBL" id="MFC5654279.1"/>
    </source>
</evidence>
<evidence type="ECO:0000259" key="1">
    <source>
        <dbReference type="PROSITE" id="PS50987"/>
    </source>
</evidence>
<reference evidence="3" key="1">
    <citation type="journal article" date="2019" name="Int. J. Syst. Evol. Microbiol.">
        <title>The Global Catalogue of Microorganisms (GCM) 10K type strain sequencing project: providing services to taxonomists for standard genome sequencing and annotation.</title>
        <authorList>
            <consortium name="The Broad Institute Genomics Platform"/>
            <consortium name="The Broad Institute Genome Sequencing Center for Infectious Disease"/>
            <person name="Wu L."/>
            <person name="Ma J."/>
        </authorList>
    </citation>
    <scope>NUCLEOTIDE SEQUENCE [LARGE SCALE GENOMIC DNA]</scope>
    <source>
        <strain evidence="3">KCTC 5701</strain>
    </source>
</reference>
<dbReference type="InterPro" id="IPR036390">
    <property type="entry name" value="WH_DNA-bd_sf"/>
</dbReference>
<dbReference type="PROSITE" id="PS50987">
    <property type="entry name" value="HTH_ARSR_2"/>
    <property type="match status" value="1"/>
</dbReference>
<dbReference type="Pfam" id="PF12840">
    <property type="entry name" value="HTH_20"/>
    <property type="match status" value="1"/>
</dbReference>
<comment type="caution">
    <text evidence="2">The sequence shown here is derived from an EMBL/GenBank/DDBJ whole genome shotgun (WGS) entry which is preliminary data.</text>
</comment>
<evidence type="ECO:0000313" key="3">
    <source>
        <dbReference type="Proteomes" id="UP001596065"/>
    </source>
</evidence>
<dbReference type="RefSeq" id="WP_344352003.1">
    <property type="nucleotide sequence ID" value="NZ_BAAASM010000054.1"/>
</dbReference>
<dbReference type="Proteomes" id="UP001596065">
    <property type="component" value="Unassembled WGS sequence"/>
</dbReference>
<protein>
    <submittedName>
        <fullName evidence="2">ArsR/SmtB family transcription factor</fullName>
    </submittedName>
</protein>
<dbReference type="InterPro" id="IPR036388">
    <property type="entry name" value="WH-like_DNA-bd_sf"/>
</dbReference>
<dbReference type="EMBL" id="JBHSOE010000002">
    <property type="protein sequence ID" value="MFC5654279.1"/>
    <property type="molecule type" value="Genomic_DNA"/>
</dbReference>
<dbReference type="InterPro" id="IPR001845">
    <property type="entry name" value="HTH_ArsR_DNA-bd_dom"/>
</dbReference>